<dbReference type="PANTHER" id="PTHR11474:SF76">
    <property type="entry name" value="SHKT DOMAIN-CONTAINING PROTEIN"/>
    <property type="match status" value="1"/>
</dbReference>
<keyword evidence="9" id="KW-0732">Signal</keyword>
<keyword evidence="4" id="KW-0186">Copper</keyword>
<feature type="signal peptide" evidence="9">
    <location>
        <begin position="1"/>
        <end position="23"/>
    </location>
</feature>
<evidence type="ECO:0000256" key="5">
    <source>
        <dbReference type="ARBA" id="ARBA00023101"/>
    </source>
</evidence>
<feature type="domain" description="Tyrosinase copper-binding" evidence="10">
    <location>
        <begin position="130"/>
        <end position="147"/>
    </location>
</feature>
<dbReference type="InterPro" id="IPR008922">
    <property type="entry name" value="Di-copper_centre_dom_sf"/>
</dbReference>
<comment type="catalytic activity">
    <reaction evidence="7">
        <text>L-tyrosine + O2 = L-dopaquinone + H2O</text>
        <dbReference type="Rhea" id="RHEA:18117"/>
        <dbReference type="ChEBI" id="CHEBI:15377"/>
        <dbReference type="ChEBI" id="CHEBI:15379"/>
        <dbReference type="ChEBI" id="CHEBI:57924"/>
        <dbReference type="ChEBI" id="CHEBI:58315"/>
        <dbReference type="EC" id="1.14.18.1"/>
    </reaction>
</comment>
<dbReference type="PROSITE" id="PS00497">
    <property type="entry name" value="TYROSINASE_1"/>
    <property type="match status" value="1"/>
</dbReference>
<dbReference type="SUPFAM" id="SSF48056">
    <property type="entry name" value="Di-copper centre-containing domain"/>
    <property type="match status" value="1"/>
</dbReference>
<organism evidence="11 12">
    <name type="scientific">Claviceps africana</name>
    <dbReference type="NCBI Taxonomy" id="83212"/>
    <lineage>
        <taxon>Eukaryota</taxon>
        <taxon>Fungi</taxon>
        <taxon>Dikarya</taxon>
        <taxon>Ascomycota</taxon>
        <taxon>Pezizomycotina</taxon>
        <taxon>Sordariomycetes</taxon>
        <taxon>Hypocreomycetidae</taxon>
        <taxon>Hypocreales</taxon>
        <taxon>Clavicipitaceae</taxon>
        <taxon>Claviceps</taxon>
    </lineage>
</organism>
<comment type="caution">
    <text evidence="11">The sequence shown here is derived from an EMBL/GenBank/DDBJ whole genome shotgun (WGS) entry which is preliminary data.</text>
</comment>
<dbReference type="AlphaFoldDB" id="A0A8K0NK64"/>
<keyword evidence="5" id="KW-0470">Melanin biosynthesis</keyword>
<dbReference type="Gene3D" id="1.10.1280.10">
    <property type="entry name" value="Di-copper center containing domain from catechol oxidase"/>
    <property type="match status" value="1"/>
</dbReference>
<dbReference type="GO" id="GO:0042438">
    <property type="term" value="P:melanin biosynthetic process"/>
    <property type="evidence" value="ECO:0007669"/>
    <property type="project" value="UniProtKB-KW"/>
</dbReference>
<dbReference type="Pfam" id="PF00264">
    <property type="entry name" value="Tyrosinase"/>
    <property type="match status" value="1"/>
</dbReference>
<dbReference type="GO" id="GO:0046872">
    <property type="term" value="F:metal ion binding"/>
    <property type="evidence" value="ECO:0007669"/>
    <property type="project" value="UniProtKB-KW"/>
</dbReference>
<comment type="similarity">
    <text evidence="1">Belongs to the tyrosinase family.</text>
</comment>
<evidence type="ECO:0000256" key="4">
    <source>
        <dbReference type="ARBA" id="ARBA00023008"/>
    </source>
</evidence>
<feature type="region of interest" description="Disordered" evidence="8">
    <location>
        <begin position="231"/>
        <end position="252"/>
    </location>
</feature>
<feature type="region of interest" description="Disordered" evidence="8">
    <location>
        <begin position="540"/>
        <end position="566"/>
    </location>
</feature>
<dbReference type="Proteomes" id="UP000811619">
    <property type="component" value="Unassembled WGS sequence"/>
</dbReference>
<gene>
    <name evidence="11" type="ORF">E4U42_006972</name>
</gene>
<evidence type="ECO:0000256" key="8">
    <source>
        <dbReference type="SAM" id="MobiDB-lite"/>
    </source>
</evidence>
<keyword evidence="12" id="KW-1185">Reference proteome</keyword>
<dbReference type="PANTHER" id="PTHR11474">
    <property type="entry name" value="TYROSINASE FAMILY MEMBER"/>
    <property type="match status" value="1"/>
</dbReference>
<evidence type="ECO:0000256" key="2">
    <source>
        <dbReference type="ARBA" id="ARBA00011906"/>
    </source>
</evidence>
<evidence type="ECO:0000259" key="10">
    <source>
        <dbReference type="PROSITE" id="PS00497"/>
    </source>
</evidence>
<dbReference type="EMBL" id="SRPY01000076">
    <property type="protein sequence ID" value="KAG5929148.1"/>
    <property type="molecule type" value="Genomic_DNA"/>
</dbReference>
<dbReference type="PRINTS" id="PR00092">
    <property type="entry name" value="TYROSINASE"/>
</dbReference>
<dbReference type="OrthoDB" id="6132182at2759"/>
<evidence type="ECO:0000256" key="1">
    <source>
        <dbReference type="ARBA" id="ARBA00009928"/>
    </source>
</evidence>
<evidence type="ECO:0000256" key="7">
    <source>
        <dbReference type="ARBA" id="ARBA00048881"/>
    </source>
</evidence>
<dbReference type="EC" id="1.14.18.1" evidence="2"/>
<evidence type="ECO:0000313" key="11">
    <source>
        <dbReference type="EMBL" id="KAG5929148.1"/>
    </source>
</evidence>
<evidence type="ECO:0000256" key="6">
    <source>
        <dbReference type="ARBA" id="ARBA00048233"/>
    </source>
</evidence>
<comment type="catalytic activity">
    <reaction evidence="6">
        <text>2 L-dopa + O2 = 2 L-dopaquinone + 2 H2O</text>
        <dbReference type="Rhea" id="RHEA:34287"/>
        <dbReference type="ChEBI" id="CHEBI:15377"/>
        <dbReference type="ChEBI" id="CHEBI:15379"/>
        <dbReference type="ChEBI" id="CHEBI:57504"/>
        <dbReference type="ChEBI" id="CHEBI:57924"/>
        <dbReference type="EC" id="1.14.18.1"/>
    </reaction>
</comment>
<accession>A0A8K0NK64</accession>
<keyword evidence="3" id="KW-0479">Metal-binding</keyword>
<evidence type="ECO:0000256" key="3">
    <source>
        <dbReference type="ARBA" id="ARBA00022723"/>
    </source>
</evidence>
<evidence type="ECO:0000313" key="12">
    <source>
        <dbReference type="Proteomes" id="UP000811619"/>
    </source>
</evidence>
<name>A0A8K0NK64_9HYPO</name>
<protein>
    <recommendedName>
        <fullName evidence="2">tyrosinase</fullName>
        <ecNumber evidence="2">1.14.18.1</ecNumber>
    </recommendedName>
</protein>
<feature type="chain" id="PRO_5035440857" description="tyrosinase" evidence="9">
    <location>
        <begin position="24"/>
        <end position="566"/>
    </location>
</feature>
<proteinExistence type="inferred from homology"/>
<feature type="compositionally biased region" description="Basic and acidic residues" evidence="8">
    <location>
        <begin position="544"/>
        <end position="566"/>
    </location>
</feature>
<sequence>MILSPVLAWGLLAIGLGPSTVAAQHFPITGVKVADGAEVPLRLNVNDLYSQAGPQWYIMIQPNGTTSTGRKRLIQKFRDLYLRALQSLQNKDASDPLSYFQVSGIHGLPYIEWEHGGPYRATGWAGYCPHGESIFLPWHRPFVLVFEQLLVAEAQKIAETYPVAHRSRYRDAAIKLRAPFWDWSRDSNVPPCTVPAQLTVNVPDGEGLKRITINNPLQTYTYPQKARSGQFGAFTDQRTTSRCPPPDRYPDSANERLGRIGLKQYTYDAFTLSQTFSDFANTREDGGIGIEQIHNTIHWDAGCGGQFLDSNTAAFDGLFMLHHSHVDRLWAYGSAINPAVSVFDYRYYGQSRYSTPQNTIISPDSPLEPFYDDHDSYWTSRKVASIKGMGYTYEGLEYWRKSPEQLRNDAIRIINDLYAPDDGGMERRSKTGHSHTRFFAKIQLDRSQVERPCTVTIFVDGKPAGKVVAMQLPEHGTLHGRVSVDREVQGAFATTPSSNGTVSSIEHLVEMEIRKSDGTVIPLNSVPSLKLTLEEVNVTRKKSKAELPKAGDKTKLHASVRDHHHE</sequence>
<reference evidence="11" key="1">
    <citation type="journal article" date="2020" name="bioRxiv">
        <title>Whole genome comparisons of ergot fungi reveals the divergence and evolution of species within the genus Claviceps are the result of varying mechanisms driving genome evolution and host range expansion.</title>
        <authorList>
            <person name="Wyka S.A."/>
            <person name="Mondo S.J."/>
            <person name="Liu M."/>
            <person name="Dettman J."/>
            <person name="Nalam V."/>
            <person name="Broders K.D."/>
        </authorList>
    </citation>
    <scope>NUCLEOTIDE SEQUENCE</scope>
    <source>
        <strain evidence="11">CCC 489</strain>
    </source>
</reference>
<dbReference type="InterPro" id="IPR002227">
    <property type="entry name" value="Tyrosinase_Cu-bd"/>
</dbReference>
<dbReference type="InterPro" id="IPR050316">
    <property type="entry name" value="Tyrosinase/Hemocyanin"/>
</dbReference>
<dbReference type="GO" id="GO:0004503">
    <property type="term" value="F:tyrosinase activity"/>
    <property type="evidence" value="ECO:0007669"/>
    <property type="project" value="UniProtKB-EC"/>
</dbReference>
<evidence type="ECO:0000256" key="9">
    <source>
        <dbReference type="SAM" id="SignalP"/>
    </source>
</evidence>